<dbReference type="Pfam" id="PF00501">
    <property type="entry name" value="AMP-binding"/>
    <property type="match status" value="1"/>
</dbReference>
<dbReference type="AlphaFoldDB" id="W4JRN2"/>
<keyword evidence="3" id="KW-0436">Ligase</keyword>
<dbReference type="HOGENOM" id="CLU_000022_59_0_1"/>
<dbReference type="InParanoid" id="W4JRN2"/>
<dbReference type="GeneID" id="20678370"/>
<dbReference type="KEGG" id="hir:HETIRDRAFT_56718"/>
<evidence type="ECO:0000313" key="4">
    <source>
        <dbReference type="Proteomes" id="UP000030671"/>
    </source>
</evidence>
<dbReference type="OrthoDB" id="10253115at2759"/>
<evidence type="ECO:0000313" key="3">
    <source>
        <dbReference type="EMBL" id="ETW75531.1"/>
    </source>
</evidence>
<organism evidence="3 4">
    <name type="scientific">Heterobasidion irregulare (strain TC 32-1)</name>
    <dbReference type="NCBI Taxonomy" id="747525"/>
    <lineage>
        <taxon>Eukaryota</taxon>
        <taxon>Fungi</taxon>
        <taxon>Dikarya</taxon>
        <taxon>Basidiomycota</taxon>
        <taxon>Agaricomycotina</taxon>
        <taxon>Agaricomycetes</taxon>
        <taxon>Russulales</taxon>
        <taxon>Bondarzewiaceae</taxon>
        <taxon>Heterobasidion</taxon>
        <taxon>Heterobasidion annosum species complex</taxon>
    </lineage>
</organism>
<dbReference type="Proteomes" id="UP000030671">
    <property type="component" value="Unassembled WGS sequence"/>
</dbReference>
<evidence type="ECO:0000259" key="2">
    <source>
        <dbReference type="Pfam" id="PF13193"/>
    </source>
</evidence>
<dbReference type="Pfam" id="PF13193">
    <property type="entry name" value="AMP-binding_C"/>
    <property type="match status" value="1"/>
</dbReference>
<dbReference type="STRING" id="747525.W4JRN2"/>
<proteinExistence type="predicted"/>
<dbReference type="InterPro" id="IPR000873">
    <property type="entry name" value="AMP-dep_synth/lig_dom"/>
</dbReference>
<accession>W4JRN2</accession>
<dbReference type="EC" id="6.2.1.3" evidence="3"/>
<dbReference type="EMBL" id="KI925466">
    <property type="protein sequence ID" value="ETW75531.1"/>
    <property type="molecule type" value="Genomic_DNA"/>
</dbReference>
<dbReference type="InterPro" id="IPR042099">
    <property type="entry name" value="ANL_N_sf"/>
</dbReference>
<dbReference type="Gene3D" id="3.40.50.12780">
    <property type="entry name" value="N-terminal domain of ligase-like"/>
    <property type="match status" value="1"/>
</dbReference>
<dbReference type="RefSeq" id="XP_009552508.1">
    <property type="nucleotide sequence ID" value="XM_009554213.1"/>
</dbReference>
<protein>
    <submittedName>
        <fullName evidence="3">Expressed putative fatty acid biosynthesis enzyme</fullName>
        <ecNumber evidence="3">6.2.1.3</ecNumber>
    </submittedName>
</protein>
<dbReference type="GO" id="GO:0019748">
    <property type="term" value="P:secondary metabolic process"/>
    <property type="evidence" value="ECO:0007669"/>
    <property type="project" value="TreeGrafter"/>
</dbReference>
<dbReference type="PANTHER" id="PTHR24096">
    <property type="entry name" value="LONG-CHAIN-FATTY-ACID--COA LIGASE"/>
    <property type="match status" value="1"/>
</dbReference>
<dbReference type="InterPro" id="IPR025110">
    <property type="entry name" value="AMP-bd_C"/>
</dbReference>
<dbReference type="eggNOG" id="KOG1176">
    <property type="taxonomic scope" value="Eukaryota"/>
</dbReference>
<name>W4JRN2_HETIT</name>
<dbReference type="GO" id="GO:0004467">
    <property type="term" value="F:long-chain fatty acid-CoA ligase activity"/>
    <property type="evidence" value="ECO:0007669"/>
    <property type="project" value="UniProtKB-EC"/>
</dbReference>
<dbReference type="PANTHER" id="PTHR24096:SF393">
    <property type="entry name" value="LIGASE, PUTATIVE-RELATED"/>
    <property type="match status" value="1"/>
</dbReference>
<dbReference type="InterPro" id="IPR045851">
    <property type="entry name" value="AMP-bd_C_sf"/>
</dbReference>
<dbReference type="Gene3D" id="3.30.300.30">
    <property type="match status" value="1"/>
</dbReference>
<feature type="domain" description="AMP-dependent synthetase/ligase" evidence="1">
    <location>
        <begin position="52"/>
        <end position="432"/>
    </location>
</feature>
<reference evidence="3 4" key="1">
    <citation type="journal article" date="2012" name="New Phytol.">
        <title>Insight into trade-off between wood decay and parasitism from the genome of a fungal forest pathogen.</title>
        <authorList>
            <person name="Olson A."/>
            <person name="Aerts A."/>
            <person name="Asiegbu F."/>
            <person name="Belbahri L."/>
            <person name="Bouzid O."/>
            <person name="Broberg A."/>
            <person name="Canback B."/>
            <person name="Coutinho P.M."/>
            <person name="Cullen D."/>
            <person name="Dalman K."/>
            <person name="Deflorio G."/>
            <person name="van Diepen L.T."/>
            <person name="Dunand C."/>
            <person name="Duplessis S."/>
            <person name="Durling M."/>
            <person name="Gonthier P."/>
            <person name="Grimwood J."/>
            <person name="Fossdal C.G."/>
            <person name="Hansson D."/>
            <person name="Henrissat B."/>
            <person name="Hietala A."/>
            <person name="Himmelstrand K."/>
            <person name="Hoffmeister D."/>
            <person name="Hogberg N."/>
            <person name="James T.Y."/>
            <person name="Karlsson M."/>
            <person name="Kohler A."/>
            <person name="Kues U."/>
            <person name="Lee Y.H."/>
            <person name="Lin Y.C."/>
            <person name="Lind M."/>
            <person name="Lindquist E."/>
            <person name="Lombard V."/>
            <person name="Lucas S."/>
            <person name="Lunden K."/>
            <person name="Morin E."/>
            <person name="Murat C."/>
            <person name="Park J."/>
            <person name="Raffaello T."/>
            <person name="Rouze P."/>
            <person name="Salamov A."/>
            <person name="Schmutz J."/>
            <person name="Solheim H."/>
            <person name="Stahlberg J."/>
            <person name="Velez H."/>
            <person name="de Vries R.P."/>
            <person name="Wiebenga A."/>
            <person name="Woodward S."/>
            <person name="Yakovlev I."/>
            <person name="Garbelotto M."/>
            <person name="Martin F."/>
            <person name="Grigoriev I.V."/>
            <person name="Stenlid J."/>
        </authorList>
    </citation>
    <scope>NUCLEOTIDE SEQUENCE [LARGE SCALE GENOMIC DNA]</scope>
    <source>
        <strain evidence="3 4">TC 32-1</strain>
    </source>
</reference>
<evidence type="ECO:0000259" key="1">
    <source>
        <dbReference type="Pfam" id="PF00501"/>
    </source>
</evidence>
<feature type="domain" description="AMP-binding enzyme C-terminal" evidence="2">
    <location>
        <begin position="495"/>
        <end position="575"/>
    </location>
</feature>
<sequence>MTSWQPARTVAQCTDILTASGMPFELDRVAVEGRMLPVFKYMESNLRDFFLKRVQNFASREYVIFESERYTYADTRDLAFDIANTLWLTYGIRKGDRVAICMRNLPESVFAFWACAILGAVPTYLNAWQTPKSLAHSLRLTNPKLLLIDHERLTVLSHVLPDISASIIVARVTDQALLENSSAVLWQAVFTGARANKAFWTKEPPCGPEDDASIMFTSGSTALPRAVLNSQRAFISNTYTGIYLALLYALRRGEELPVAPSSPPPARGFLVTAPLFHVQGLTTNVMVNMFRGNKLVLMRKWDVAEAGRLCTQENITETAGAPVMLVDMIRALGGKVALESATSGAAPMLPSMFADFAKAFPGAVLIHAYGLTETSALVTAVVGNDCIVRPGTCGLPSPITEIKIVDPNTNQALPASQVGEIWVRGVSVMNCYVGDHEATAKAITPDRWFRTGDLGMLDEEGFLYIKDRPESSLSYLRLCGDIVIEGGENIHSTLIEDALYSTDTRVREAAAVAVPDQRLGELPAAVVSMSASQDDVRQLSEQDVIERVRSKLPAYAVPVMVLVQSQALARNAAGKIDKQAIRVQTRTEWERRGSRIARGKL</sequence>
<dbReference type="SUPFAM" id="SSF56801">
    <property type="entry name" value="Acetyl-CoA synthetase-like"/>
    <property type="match status" value="1"/>
</dbReference>
<gene>
    <name evidence="3" type="primary">acs6</name>
    <name evidence="3" type="ORF">HETIRDRAFT_56718</name>
</gene>
<keyword evidence="4" id="KW-1185">Reference proteome</keyword>